<sequence length="101" mass="11426">MKAADERGFLDSVRIHRWGGGIVYENFLDPAGGWRGAGRSRDALEAERAQPLNSRHVRWFQERYAHLERTLPPRLRAQLPEIARLGQRIGATVRVPSAGEP</sequence>
<evidence type="ECO:0000313" key="1">
    <source>
        <dbReference type="EMBL" id="OEU96576.1"/>
    </source>
</evidence>
<dbReference type="STRING" id="1075402.AN216_20130"/>
<name>A0A1E7JYA1_9ACTN</name>
<accession>A0A1E7JYA1</accession>
<dbReference type="Gene3D" id="3.40.50.300">
    <property type="entry name" value="P-loop containing nucleotide triphosphate hydrolases"/>
    <property type="match status" value="1"/>
</dbReference>
<comment type="caution">
    <text evidence="1">The sequence shown here is derived from an EMBL/GenBank/DDBJ whole genome shotgun (WGS) entry which is preliminary data.</text>
</comment>
<dbReference type="AlphaFoldDB" id="A0A1E7JYA1"/>
<protein>
    <submittedName>
        <fullName evidence="1">Uncharacterized protein</fullName>
    </submittedName>
</protein>
<dbReference type="EMBL" id="LJGU01000137">
    <property type="protein sequence ID" value="OEU96576.1"/>
    <property type="molecule type" value="Genomic_DNA"/>
</dbReference>
<gene>
    <name evidence="1" type="ORF">AN216_20130</name>
</gene>
<proteinExistence type="predicted"/>
<dbReference type="Proteomes" id="UP000176101">
    <property type="component" value="Unassembled WGS sequence"/>
</dbReference>
<reference evidence="1 2" key="1">
    <citation type="journal article" date="2016" name="Front. Microbiol.">
        <title>Comparative Genomics Analysis of Streptomyces Species Reveals Their Adaptation to the Marine Environment and Their Diversity at the Genomic Level.</title>
        <authorList>
            <person name="Tian X."/>
            <person name="Zhang Z."/>
            <person name="Yang T."/>
            <person name="Chen M."/>
            <person name="Li J."/>
            <person name="Chen F."/>
            <person name="Yang J."/>
            <person name="Li W."/>
            <person name="Zhang B."/>
            <person name="Zhang Z."/>
            <person name="Wu J."/>
            <person name="Zhang C."/>
            <person name="Long L."/>
            <person name="Xiao J."/>
        </authorList>
    </citation>
    <scope>NUCLEOTIDE SEQUENCE [LARGE SCALE GENOMIC DNA]</scope>
    <source>
        <strain evidence="1 2">SCSIO 02100</strain>
    </source>
</reference>
<evidence type="ECO:0000313" key="2">
    <source>
        <dbReference type="Proteomes" id="UP000176101"/>
    </source>
</evidence>
<keyword evidence="2" id="KW-1185">Reference proteome</keyword>
<organism evidence="1 2">
    <name type="scientific">Streptomyces oceani</name>
    <dbReference type="NCBI Taxonomy" id="1075402"/>
    <lineage>
        <taxon>Bacteria</taxon>
        <taxon>Bacillati</taxon>
        <taxon>Actinomycetota</taxon>
        <taxon>Actinomycetes</taxon>
        <taxon>Kitasatosporales</taxon>
        <taxon>Streptomycetaceae</taxon>
        <taxon>Streptomyces</taxon>
    </lineage>
</organism>
<dbReference type="InterPro" id="IPR027417">
    <property type="entry name" value="P-loop_NTPase"/>
</dbReference>